<proteinExistence type="predicted"/>
<dbReference type="AlphaFoldDB" id="A0A5B7JR85"/>
<evidence type="ECO:0000313" key="2">
    <source>
        <dbReference type="Proteomes" id="UP000324222"/>
    </source>
</evidence>
<sequence length="100" mass="10884">MFCRAADQFVEKVAGENIIPFIHHRLGGGGWRDERVFVVGAQRKPRVGVRERDGSISALPQRHGVPAGARSPRHALGGKTVAGVSLVSWTRPFMNGAQEK</sequence>
<accession>A0A5B7JR85</accession>
<keyword evidence="2" id="KW-1185">Reference proteome</keyword>
<organism evidence="1 2">
    <name type="scientific">Portunus trituberculatus</name>
    <name type="common">Swimming crab</name>
    <name type="synonym">Neptunus trituberculatus</name>
    <dbReference type="NCBI Taxonomy" id="210409"/>
    <lineage>
        <taxon>Eukaryota</taxon>
        <taxon>Metazoa</taxon>
        <taxon>Ecdysozoa</taxon>
        <taxon>Arthropoda</taxon>
        <taxon>Crustacea</taxon>
        <taxon>Multicrustacea</taxon>
        <taxon>Malacostraca</taxon>
        <taxon>Eumalacostraca</taxon>
        <taxon>Eucarida</taxon>
        <taxon>Decapoda</taxon>
        <taxon>Pleocyemata</taxon>
        <taxon>Brachyura</taxon>
        <taxon>Eubrachyura</taxon>
        <taxon>Portunoidea</taxon>
        <taxon>Portunidae</taxon>
        <taxon>Portuninae</taxon>
        <taxon>Portunus</taxon>
    </lineage>
</organism>
<dbReference type="EMBL" id="VSRR010108026">
    <property type="protein sequence ID" value="MPC96963.1"/>
    <property type="molecule type" value="Genomic_DNA"/>
</dbReference>
<gene>
    <name evidence="1" type="ORF">E2C01_092246</name>
</gene>
<comment type="caution">
    <text evidence="1">The sequence shown here is derived from an EMBL/GenBank/DDBJ whole genome shotgun (WGS) entry which is preliminary data.</text>
</comment>
<dbReference type="Proteomes" id="UP000324222">
    <property type="component" value="Unassembled WGS sequence"/>
</dbReference>
<evidence type="ECO:0000313" key="1">
    <source>
        <dbReference type="EMBL" id="MPC96963.1"/>
    </source>
</evidence>
<name>A0A5B7JR85_PORTR</name>
<reference evidence="1 2" key="1">
    <citation type="submission" date="2019-05" db="EMBL/GenBank/DDBJ databases">
        <title>Another draft genome of Portunus trituberculatus and its Hox gene families provides insights of decapod evolution.</title>
        <authorList>
            <person name="Jeong J.-H."/>
            <person name="Song I."/>
            <person name="Kim S."/>
            <person name="Choi T."/>
            <person name="Kim D."/>
            <person name="Ryu S."/>
            <person name="Kim W."/>
        </authorList>
    </citation>
    <scope>NUCLEOTIDE SEQUENCE [LARGE SCALE GENOMIC DNA]</scope>
    <source>
        <tissue evidence="1">Muscle</tissue>
    </source>
</reference>
<protein>
    <submittedName>
        <fullName evidence="1">Uncharacterized protein</fullName>
    </submittedName>
</protein>